<protein>
    <submittedName>
        <fullName evidence="1">Uncharacterized protein</fullName>
    </submittedName>
</protein>
<name>F3KIM3_9ARCH</name>
<dbReference type="Proteomes" id="UP000004348">
    <property type="component" value="Chromosome"/>
</dbReference>
<dbReference type="HOGENOM" id="CLU_156328_0_0_2"/>
<proteinExistence type="predicted"/>
<accession>F3KIM3</accession>
<sequence>MNIHQREPLKFVLYLDGKKYSFSDVMIVNSPTPVNSPTTRGGVYFSDTFAYKIKGTISDLSIIPLLSKTMLGPNTEFREIKITTTIHSDEKETHLTLFTNLTNSVQSSSKIELNMILVKLTSD</sequence>
<evidence type="ECO:0000313" key="1">
    <source>
        <dbReference type="EMBL" id="EGG42767.1"/>
    </source>
</evidence>
<reference evidence="1" key="1">
    <citation type="journal article" date="2011" name="PLoS ONE">
        <title>Genome of a low-salinity ammonia-oxidizing archaeon determined by single-cell and metagenomic analysis.</title>
        <authorList>
            <person name="Blainey P.C."/>
            <person name="Mosier A.C."/>
            <person name="Potanina A."/>
            <person name="Francis C.A."/>
            <person name="Quake S.R."/>
        </authorList>
    </citation>
    <scope>NUCLEOTIDE SEQUENCE [LARGE SCALE GENOMIC DNA]</scope>
    <source>
        <strain evidence="1">SFB1</strain>
    </source>
</reference>
<dbReference type="PATRIC" id="fig|886738.10.peg.372"/>
<dbReference type="EMBL" id="AEGP01000022">
    <property type="protein sequence ID" value="EGG42767.1"/>
    <property type="molecule type" value="Genomic_DNA"/>
</dbReference>
<organism evidence="1">
    <name type="scientific">Candidatus Nitrosarchaeum limnium SFB1</name>
    <dbReference type="NCBI Taxonomy" id="886738"/>
    <lineage>
        <taxon>Archaea</taxon>
        <taxon>Nitrososphaerota</taxon>
        <taxon>Nitrososphaeria</taxon>
        <taxon>Nitrosopumilales</taxon>
        <taxon>Nitrosopumilaceae</taxon>
        <taxon>Nitrosarchaeum</taxon>
    </lineage>
</organism>
<dbReference type="AlphaFoldDB" id="F3KIM3"/>
<gene>
    <name evidence="1" type="ORF">Nlim_0322</name>
</gene>
<comment type="caution">
    <text evidence="1">The sequence shown here is derived from an EMBL/GenBank/DDBJ whole genome shotgun (WGS) entry which is preliminary data.</text>
</comment>